<dbReference type="OrthoDB" id="10267127at2759"/>
<dbReference type="GO" id="GO:0016791">
    <property type="term" value="F:phosphatase activity"/>
    <property type="evidence" value="ECO:0007669"/>
    <property type="project" value="TreeGrafter"/>
</dbReference>
<feature type="domain" description="Calcineurin-like phosphoesterase" evidence="2">
    <location>
        <begin position="160"/>
        <end position="367"/>
    </location>
</feature>
<dbReference type="Pfam" id="PF00149">
    <property type="entry name" value="Metallophos"/>
    <property type="match status" value="1"/>
</dbReference>
<dbReference type="GO" id="GO:0005737">
    <property type="term" value="C:cytoplasm"/>
    <property type="evidence" value="ECO:0007669"/>
    <property type="project" value="TreeGrafter"/>
</dbReference>
<gene>
    <name evidence="3" type="ORF">N7492_000417</name>
</gene>
<reference evidence="3" key="1">
    <citation type="submission" date="2022-11" db="EMBL/GenBank/DDBJ databases">
        <authorList>
            <person name="Petersen C."/>
        </authorList>
    </citation>
    <scope>NUCLEOTIDE SEQUENCE</scope>
    <source>
        <strain evidence="3">IBT 21917</strain>
    </source>
</reference>
<dbReference type="PANTHER" id="PTHR42850:SF4">
    <property type="entry name" value="ZINC-DEPENDENT ENDOPOLYPHOSPHATASE"/>
    <property type="match status" value="1"/>
</dbReference>
<keyword evidence="1" id="KW-0812">Transmembrane</keyword>
<dbReference type="InterPro" id="IPR050126">
    <property type="entry name" value="Ap4A_hydrolase"/>
</dbReference>
<reference evidence="3" key="2">
    <citation type="journal article" date="2023" name="IMA Fungus">
        <title>Comparative genomic study of the Penicillium genus elucidates a diverse pangenome and 15 lateral gene transfer events.</title>
        <authorList>
            <person name="Petersen C."/>
            <person name="Sorensen T."/>
            <person name="Nielsen M.R."/>
            <person name="Sondergaard T.E."/>
            <person name="Sorensen J.L."/>
            <person name="Fitzpatrick D.A."/>
            <person name="Frisvad J.C."/>
            <person name="Nielsen K.L."/>
        </authorList>
    </citation>
    <scope>NUCLEOTIDE SEQUENCE</scope>
    <source>
        <strain evidence="3">IBT 21917</strain>
    </source>
</reference>
<accession>A0A9W9LYI5</accession>
<sequence>MTSHGSSHDLEDMDTLPRATDSLFTRYSRPLFESVRNGWQSHASAYLPLPSDETQKSPRWLQIAWSVVSAPRFRRYVVVYLTLFLLGWAGWGLLIHPRIKERGALLRSLDPSSKDEVGGWFGTNSPPKFEGLIQLQTLDAQLVPGAAAEGAEAKSKSRRRLIVVGDVHGCKEELVALLDKVSFSIVHGDHLIFAGDIINKGPDSGGVVDLAREYSASCVRGNHEDRILLARRQMVASNTLSQSDDSDEFSSAKELRERGLARSLTEEQVQWLEKCPVILKVGSIPGMGEVVVVHAGIVPGVDLEKQDPSSVMNMRTIDLKTHVPSSSRKGTNWAKMFDKHQSMLYKSVEESVADPESQTTTVIYGHDAKTGLNIRPYTKGLDSACVAGGKLTALVIEDGGKQSIVQTRCRKHDNQ</sequence>
<evidence type="ECO:0000313" key="3">
    <source>
        <dbReference type="EMBL" id="KAJ5182801.1"/>
    </source>
</evidence>
<keyword evidence="1" id="KW-1133">Transmembrane helix</keyword>
<evidence type="ECO:0000259" key="2">
    <source>
        <dbReference type="Pfam" id="PF00149"/>
    </source>
</evidence>
<dbReference type="SUPFAM" id="SSF56300">
    <property type="entry name" value="Metallo-dependent phosphatases"/>
    <property type="match status" value="1"/>
</dbReference>
<dbReference type="GO" id="GO:0000298">
    <property type="term" value="F:endopolyphosphatase activity"/>
    <property type="evidence" value="ECO:0007669"/>
    <property type="project" value="TreeGrafter"/>
</dbReference>
<dbReference type="Proteomes" id="UP001146351">
    <property type="component" value="Unassembled WGS sequence"/>
</dbReference>
<proteinExistence type="predicted"/>
<dbReference type="AlphaFoldDB" id="A0A9W9LYI5"/>
<comment type="caution">
    <text evidence="3">The sequence shown here is derived from an EMBL/GenBank/DDBJ whole genome shotgun (WGS) entry which is preliminary data.</text>
</comment>
<dbReference type="InterPro" id="IPR004843">
    <property type="entry name" value="Calcineurin-like_PHP"/>
</dbReference>
<keyword evidence="4" id="KW-1185">Reference proteome</keyword>
<keyword evidence="1" id="KW-0472">Membrane</keyword>
<protein>
    <recommendedName>
        <fullName evidence="2">Calcineurin-like phosphoesterase domain-containing protein</fullName>
    </recommendedName>
</protein>
<evidence type="ECO:0000256" key="1">
    <source>
        <dbReference type="SAM" id="Phobius"/>
    </source>
</evidence>
<dbReference type="CDD" id="cd00144">
    <property type="entry name" value="MPP_PPP_family"/>
    <property type="match status" value="1"/>
</dbReference>
<name>A0A9W9LYI5_9EURO</name>
<dbReference type="Gene3D" id="3.60.21.10">
    <property type="match status" value="1"/>
</dbReference>
<feature type="transmembrane region" description="Helical" evidence="1">
    <location>
        <begin position="76"/>
        <end position="95"/>
    </location>
</feature>
<evidence type="ECO:0000313" key="4">
    <source>
        <dbReference type="Proteomes" id="UP001146351"/>
    </source>
</evidence>
<dbReference type="EMBL" id="JAPQKO010000001">
    <property type="protein sequence ID" value="KAJ5182801.1"/>
    <property type="molecule type" value="Genomic_DNA"/>
</dbReference>
<dbReference type="PANTHER" id="PTHR42850">
    <property type="entry name" value="METALLOPHOSPHOESTERASE"/>
    <property type="match status" value="1"/>
</dbReference>
<organism evidence="3 4">
    <name type="scientific">Penicillium capsulatum</name>
    <dbReference type="NCBI Taxonomy" id="69766"/>
    <lineage>
        <taxon>Eukaryota</taxon>
        <taxon>Fungi</taxon>
        <taxon>Dikarya</taxon>
        <taxon>Ascomycota</taxon>
        <taxon>Pezizomycotina</taxon>
        <taxon>Eurotiomycetes</taxon>
        <taxon>Eurotiomycetidae</taxon>
        <taxon>Eurotiales</taxon>
        <taxon>Aspergillaceae</taxon>
        <taxon>Penicillium</taxon>
    </lineage>
</organism>
<dbReference type="InterPro" id="IPR029052">
    <property type="entry name" value="Metallo-depent_PP-like"/>
</dbReference>
<dbReference type="GO" id="GO:0006798">
    <property type="term" value="P:polyphosphate catabolic process"/>
    <property type="evidence" value="ECO:0007669"/>
    <property type="project" value="TreeGrafter"/>
</dbReference>